<dbReference type="Pfam" id="PF09825">
    <property type="entry name" value="BPL_N"/>
    <property type="match status" value="1"/>
</dbReference>
<gene>
    <name evidence="2" type="ORF">QBZ16_004364</name>
</gene>
<dbReference type="CDD" id="cd03144">
    <property type="entry name" value="GATase1_ScBLP_like"/>
    <property type="match status" value="1"/>
</dbReference>
<sequence length="267" mass="28127">MARVSTLGSQALLSGGWQDDCLALVLPGGADLPYCRELNGRGTHAIRRYVEGGGAYLGLCAGAYFASGFVSFERTTPALAVEGPRELAFFPGSACSGLSGDFDYQSERGARATPLVDRDGRRFLDYCNGGCAFLFTRHLDRAYSAAEQASYPGVSVLARYATSCEETTAAAESKQMLEPCLSPGQAAAVVCAVGQGVAVLCGTHPELAPGSLDGESDADAVYAAHVARLRKDLTACDGARWGFWVQLLSAARLESWLEASVCARPYA</sequence>
<evidence type="ECO:0000313" key="3">
    <source>
        <dbReference type="Proteomes" id="UP001255856"/>
    </source>
</evidence>
<organism evidence="2 3">
    <name type="scientific">Prototheca wickerhamii</name>
    <dbReference type="NCBI Taxonomy" id="3111"/>
    <lineage>
        <taxon>Eukaryota</taxon>
        <taxon>Viridiplantae</taxon>
        <taxon>Chlorophyta</taxon>
        <taxon>core chlorophytes</taxon>
        <taxon>Trebouxiophyceae</taxon>
        <taxon>Chlorellales</taxon>
        <taxon>Chlorellaceae</taxon>
        <taxon>Prototheca</taxon>
    </lineage>
</organism>
<dbReference type="InterPro" id="IPR029062">
    <property type="entry name" value="Class_I_gatase-like"/>
</dbReference>
<dbReference type="PANTHER" id="PTHR12835:SF5">
    <property type="entry name" value="BIOTIN--PROTEIN LIGASE"/>
    <property type="match status" value="1"/>
</dbReference>
<protein>
    <recommendedName>
        <fullName evidence="1">Biotin-protein ligase N-terminal domain-containing protein</fullName>
    </recommendedName>
</protein>
<accession>A0AAD9MGU1</accession>
<dbReference type="SUPFAM" id="SSF52317">
    <property type="entry name" value="Class I glutamine amidotransferase-like"/>
    <property type="match status" value="1"/>
</dbReference>
<name>A0AAD9MGU1_PROWI</name>
<comment type="caution">
    <text evidence="2">The sequence shown here is derived from an EMBL/GenBank/DDBJ whole genome shotgun (WGS) entry which is preliminary data.</text>
</comment>
<feature type="domain" description="Biotin-protein ligase N-terminal" evidence="1">
    <location>
        <begin position="4"/>
        <end position="255"/>
    </location>
</feature>
<reference evidence="2" key="1">
    <citation type="submission" date="2021-01" db="EMBL/GenBank/DDBJ databases">
        <authorList>
            <person name="Eckstrom K.M.E."/>
        </authorList>
    </citation>
    <scope>NUCLEOTIDE SEQUENCE</scope>
    <source>
        <strain evidence="2">UVCC 0001</strain>
    </source>
</reference>
<dbReference type="Proteomes" id="UP001255856">
    <property type="component" value="Unassembled WGS sequence"/>
</dbReference>
<dbReference type="GO" id="GO:0004077">
    <property type="term" value="F:biotin--[biotin carboxyl-carrier protein] ligase activity"/>
    <property type="evidence" value="ECO:0007669"/>
    <property type="project" value="TreeGrafter"/>
</dbReference>
<dbReference type="EMBL" id="JASFZW010000006">
    <property type="protein sequence ID" value="KAK2077519.1"/>
    <property type="molecule type" value="Genomic_DNA"/>
</dbReference>
<dbReference type="PANTHER" id="PTHR12835">
    <property type="entry name" value="BIOTIN PROTEIN LIGASE"/>
    <property type="match status" value="1"/>
</dbReference>
<keyword evidence="3" id="KW-1185">Reference proteome</keyword>
<proteinExistence type="predicted"/>
<dbReference type="GO" id="GO:0005737">
    <property type="term" value="C:cytoplasm"/>
    <property type="evidence" value="ECO:0007669"/>
    <property type="project" value="TreeGrafter"/>
</dbReference>
<dbReference type="Gene3D" id="3.40.50.880">
    <property type="match status" value="1"/>
</dbReference>
<dbReference type="AlphaFoldDB" id="A0AAD9MGU1"/>
<evidence type="ECO:0000313" key="2">
    <source>
        <dbReference type="EMBL" id="KAK2077519.1"/>
    </source>
</evidence>
<evidence type="ECO:0000259" key="1">
    <source>
        <dbReference type="Pfam" id="PF09825"/>
    </source>
</evidence>
<dbReference type="InterPro" id="IPR019197">
    <property type="entry name" value="Biotin-prot_ligase_N"/>
</dbReference>